<comment type="caution">
    <text evidence="2">The sequence shown here is derived from an EMBL/GenBank/DDBJ whole genome shotgun (WGS) entry which is preliminary data.</text>
</comment>
<feature type="region of interest" description="Disordered" evidence="1">
    <location>
        <begin position="69"/>
        <end position="92"/>
    </location>
</feature>
<reference evidence="2" key="1">
    <citation type="submission" date="2023-04" db="EMBL/GenBank/DDBJ databases">
        <title>Phytophthora fragariaefolia NBRC 109709.</title>
        <authorList>
            <person name="Ichikawa N."/>
            <person name="Sato H."/>
            <person name="Tonouchi N."/>
        </authorList>
    </citation>
    <scope>NUCLEOTIDE SEQUENCE</scope>
    <source>
        <strain evidence="2">NBRC 109709</strain>
    </source>
</reference>
<name>A0A9W6U0J9_9STRA</name>
<keyword evidence="3" id="KW-1185">Reference proteome</keyword>
<dbReference type="InterPro" id="IPR021109">
    <property type="entry name" value="Peptidase_aspartic_dom_sf"/>
</dbReference>
<evidence type="ECO:0000256" key="1">
    <source>
        <dbReference type="SAM" id="MobiDB-lite"/>
    </source>
</evidence>
<protein>
    <submittedName>
        <fullName evidence="2">Unnamed protein product</fullName>
    </submittedName>
</protein>
<dbReference type="Pfam" id="PF08284">
    <property type="entry name" value="RVP_2"/>
    <property type="match status" value="1"/>
</dbReference>
<dbReference type="Proteomes" id="UP001165121">
    <property type="component" value="Unassembled WGS sequence"/>
</dbReference>
<accession>A0A9W6U0J9</accession>
<evidence type="ECO:0000313" key="3">
    <source>
        <dbReference type="Proteomes" id="UP001165121"/>
    </source>
</evidence>
<gene>
    <name evidence="2" type="ORF">Pfra01_000377900</name>
</gene>
<dbReference type="Gene3D" id="2.40.70.10">
    <property type="entry name" value="Acid Proteases"/>
    <property type="match status" value="1"/>
</dbReference>
<organism evidence="2 3">
    <name type="scientific">Phytophthora fragariaefolia</name>
    <dbReference type="NCBI Taxonomy" id="1490495"/>
    <lineage>
        <taxon>Eukaryota</taxon>
        <taxon>Sar</taxon>
        <taxon>Stramenopiles</taxon>
        <taxon>Oomycota</taxon>
        <taxon>Peronosporomycetes</taxon>
        <taxon>Peronosporales</taxon>
        <taxon>Peronosporaceae</taxon>
        <taxon>Phytophthora</taxon>
    </lineage>
</organism>
<evidence type="ECO:0000313" key="2">
    <source>
        <dbReference type="EMBL" id="GMF23614.1"/>
    </source>
</evidence>
<proteinExistence type="predicted"/>
<dbReference type="EMBL" id="BSXT01000291">
    <property type="protein sequence ID" value="GMF23614.1"/>
    <property type="molecule type" value="Genomic_DNA"/>
</dbReference>
<dbReference type="AlphaFoldDB" id="A0A9W6U0J9"/>
<dbReference type="CDD" id="cd00303">
    <property type="entry name" value="retropepsin_like"/>
    <property type="match status" value="1"/>
</dbReference>
<sequence length="382" mass="41629">MEDSWSQRPTMQDFPNLTGAHWVTLEKMVRLLDEAASTGFPNLAAEQQKARVEPFDKNESSLIAPMSAAAQESTRTAMPAEPLGAAKASTTTSAPLETRSIMTKPVKMLVPTVDVKNLDSLVFWAREFEIALSPGQIYDVRAQVGLALAKLGGCARARHTHSVDSVRVIAVSVVTSLNTSVGIAPLTHVDRTWHAVFGSTDNQQHGVDSVGKRRLPVNVGRHTGRLRSSLRKGIDSPPHLQEKVPETPLLCLSVAAARPNLVVVTASSSHSNTDVSVRLATGSIVSTGKVILPWHVKFDDFDSVEPFIVLDMNDRYDLILGMPWLAKHEPWIDWSSRTIGASHKPLVDRALAGHAPSPSRDGFEHDTVCPEANNTMLPLWKC</sequence>